<dbReference type="Proteomes" id="UP000813444">
    <property type="component" value="Unassembled WGS sequence"/>
</dbReference>
<evidence type="ECO:0000313" key="3">
    <source>
        <dbReference type="EMBL" id="KAH7326775.1"/>
    </source>
</evidence>
<accession>A0A8K0WVK5</accession>
<proteinExistence type="predicted"/>
<reference evidence="3" key="1">
    <citation type="journal article" date="2021" name="Nat. Commun.">
        <title>Genetic determinants of endophytism in the Arabidopsis root mycobiome.</title>
        <authorList>
            <person name="Mesny F."/>
            <person name="Miyauchi S."/>
            <person name="Thiergart T."/>
            <person name="Pickel B."/>
            <person name="Atanasova L."/>
            <person name="Karlsson M."/>
            <person name="Huettel B."/>
            <person name="Barry K.W."/>
            <person name="Haridas S."/>
            <person name="Chen C."/>
            <person name="Bauer D."/>
            <person name="Andreopoulos W."/>
            <person name="Pangilinan J."/>
            <person name="LaButti K."/>
            <person name="Riley R."/>
            <person name="Lipzen A."/>
            <person name="Clum A."/>
            <person name="Drula E."/>
            <person name="Henrissat B."/>
            <person name="Kohler A."/>
            <person name="Grigoriev I.V."/>
            <person name="Martin F.M."/>
            <person name="Hacquard S."/>
        </authorList>
    </citation>
    <scope>NUCLEOTIDE SEQUENCE</scope>
    <source>
        <strain evidence="3">MPI-CAGE-CH-0235</strain>
    </source>
</reference>
<dbReference type="EMBL" id="JAGPNK010000002">
    <property type="protein sequence ID" value="KAH7326775.1"/>
    <property type="molecule type" value="Genomic_DNA"/>
</dbReference>
<dbReference type="AlphaFoldDB" id="A0A8K0WVK5"/>
<keyword evidence="4" id="KW-1185">Reference proteome</keyword>
<sequence>MSSYYDDDDELDIRYRRRVSPPQAVRYVERPAQRPHSYYDAGGPSLYVPETRTTIVARQPAPAQPVIINNRFYNDYSSSDDDDDRGNRRQRQVARRRRSRSRSRTRSRSRSRSGSSSHMSRVEWEAELARRELERMRLKVARDERERKMMMEREQSERRLIKEHEDETQLKNAKRELDELKRREAQAEEEKRIMEELELKRLKKEQEEAEELARLEKVEKEAIERYKQAELKRQAEERKRAEETEKEYKRRVQEDLINSGLDEKAIAAIMNKQKIPETAVVAHSAPADRPTYTRMARRHLSEETLRVYGVDYDLDQDPDYLIIKRWVPEYEQDQLWKHTKIIREKRTKLLMIEEKHHHHRHSHSSDFEWVRKKSPRHRSKSPSLLMYLAGGRPS</sequence>
<feature type="region of interest" description="Disordered" evidence="1">
    <location>
        <begin position="1"/>
        <end position="45"/>
    </location>
</feature>
<evidence type="ECO:0000256" key="1">
    <source>
        <dbReference type="SAM" id="MobiDB-lite"/>
    </source>
</evidence>
<name>A0A8K0WVK5_9HYPO</name>
<feature type="domain" description="DUF8035" evidence="2">
    <location>
        <begin position="290"/>
        <end position="344"/>
    </location>
</feature>
<protein>
    <recommendedName>
        <fullName evidence="2">DUF8035 domain-containing protein</fullName>
    </recommendedName>
</protein>
<organism evidence="3 4">
    <name type="scientific">Stachybotrys elegans</name>
    <dbReference type="NCBI Taxonomy" id="80388"/>
    <lineage>
        <taxon>Eukaryota</taxon>
        <taxon>Fungi</taxon>
        <taxon>Dikarya</taxon>
        <taxon>Ascomycota</taxon>
        <taxon>Pezizomycotina</taxon>
        <taxon>Sordariomycetes</taxon>
        <taxon>Hypocreomycetidae</taxon>
        <taxon>Hypocreales</taxon>
        <taxon>Stachybotryaceae</taxon>
        <taxon>Stachybotrys</taxon>
    </lineage>
</organism>
<feature type="region of interest" description="Disordered" evidence="1">
    <location>
        <begin position="68"/>
        <end position="124"/>
    </location>
</feature>
<dbReference type="Pfam" id="PF26118">
    <property type="entry name" value="DUF8035"/>
    <property type="match status" value="1"/>
</dbReference>
<evidence type="ECO:0000313" key="4">
    <source>
        <dbReference type="Proteomes" id="UP000813444"/>
    </source>
</evidence>
<feature type="compositionally biased region" description="Acidic residues" evidence="1">
    <location>
        <begin position="1"/>
        <end position="11"/>
    </location>
</feature>
<evidence type="ECO:0000259" key="2">
    <source>
        <dbReference type="Pfam" id="PF26118"/>
    </source>
</evidence>
<gene>
    <name evidence="3" type="ORF">B0I35DRAFT_508923</name>
</gene>
<comment type="caution">
    <text evidence="3">The sequence shown here is derived from an EMBL/GenBank/DDBJ whole genome shotgun (WGS) entry which is preliminary data.</text>
</comment>
<feature type="region of interest" description="Disordered" evidence="1">
    <location>
        <begin position="362"/>
        <end position="394"/>
    </location>
</feature>
<feature type="compositionally biased region" description="Basic residues" evidence="1">
    <location>
        <begin position="88"/>
        <end position="111"/>
    </location>
</feature>
<dbReference type="InterPro" id="IPR058348">
    <property type="entry name" value="DUF8035"/>
</dbReference>
<dbReference type="OrthoDB" id="5242628at2759"/>